<organism evidence="8">
    <name type="scientific">Clastoptera arizonana</name>
    <name type="common">Arizona spittle bug</name>
    <dbReference type="NCBI Taxonomy" id="38151"/>
    <lineage>
        <taxon>Eukaryota</taxon>
        <taxon>Metazoa</taxon>
        <taxon>Ecdysozoa</taxon>
        <taxon>Arthropoda</taxon>
        <taxon>Hexapoda</taxon>
        <taxon>Insecta</taxon>
        <taxon>Pterygota</taxon>
        <taxon>Neoptera</taxon>
        <taxon>Paraneoptera</taxon>
        <taxon>Hemiptera</taxon>
        <taxon>Auchenorrhyncha</taxon>
        <taxon>Cercopoidea</taxon>
        <taxon>Clastopteridae</taxon>
        <taxon>Clastoptera</taxon>
    </lineage>
</organism>
<comment type="subcellular location">
    <subcellularLocation>
        <location evidence="1">Mitochondrion</location>
    </subcellularLocation>
</comment>
<keyword evidence="5" id="KW-0687">Ribonucleoprotein</keyword>
<comment type="similarity">
    <text evidence="2">Belongs to the mitochondrion-specific ribosomal protein mL50 family.</text>
</comment>
<dbReference type="PANTHER" id="PTHR31542:SF1">
    <property type="entry name" value="LARGE RIBOSOMAL SUBUNIT PROTEIN ML50"/>
    <property type="match status" value="1"/>
</dbReference>
<dbReference type="AlphaFoldDB" id="A0A1B6BYY2"/>
<keyword evidence="3" id="KW-0689">Ribosomal protein</keyword>
<sequence length="197" mass="22422">MAALIKHVLSKVPQRLSVTGSFNSRGIKRWKPKNPEGPQIHSIKSSIANRGFLRQVKEYNPPDKVKERFQQLVDKIYGSKVSTGKIIETAEKKFMLLNECFKEFNHGIPNSLLHTISTIGDVQKFYETPVVTTTPLDLMKNLELPPNLHVNYEPVRFHPETDTMFGGKTAFPKSSTLVTGIRTRKKYKSYIIPDAPR</sequence>
<reference evidence="8" key="1">
    <citation type="submission" date="2015-12" db="EMBL/GenBank/DDBJ databases">
        <title>De novo transcriptome assembly of four potential Pierce s Disease insect vectors from Arizona vineyards.</title>
        <authorList>
            <person name="Tassone E.E."/>
        </authorList>
    </citation>
    <scope>NUCLEOTIDE SEQUENCE</scope>
</reference>
<dbReference type="PANTHER" id="PTHR31542">
    <property type="entry name" value="39A RIBOSOMAL PROTEIN L50, MITOCHONDRIAL"/>
    <property type="match status" value="1"/>
</dbReference>
<dbReference type="EMBL" id="GEDC01031034">
    <property type="protein sequence ID" value="JAS06264.1"/>
    <property type="molecule type" value="Transcribed_RNA"/>
</dbReference>
<accession>A0A1B6BYY2</accession>
<evidence type="ECO:0000256" key="1">
    <source>
        <dbReference type="ARBA" id="ARBA00004173"/>
    </source>
</evidence>
<evidence type="ECO:0000256" key="6">
    <source>
        <dbReference type="ARBA" id="ARBA00035183"/>
    </source>
</evidence>
<keyword evidence="4" id="KW-0496">Mitochondrion</keyword>
<name>A0A1B6BYY2_9HEMI</name>
<evidence type="ECO:0000256" key="7">
    <source>
        <dbReference type="ARBA" id="ARBA00035398"/>
    </source>
</evidence>
<evidence type="ECO:0000313" key="8">
    <source>
        <dbReference type="EMBL" id="JAS06264.1"/>
    </source>
</evidence>
<dbReference type="InterPro" id="IPR018305">
    <property type="entry name" value="Ribosomal_m50"/>
</dbReference>
<evidence type="ECO:0000256" key="2">
    <source>
        <dbReference type="ARBA" id="ARBA00008860"/>
    </source>
</evidence>
<evidence type="ECO:0000256" key="4">
    <source>
        <dbReference type="ARBA" id="ARBA00023128"/>
    </source>
</evidence>
<evidence type="ECO:0000256" key="3">
    <source>
        <dbReference type="ARBA" id="ARBA00022980"/>
    </source>
</evidence>
<dbReference type="GO" id="GO:0005762">
    <property type="term" value="C:mitochondrial large ribosomal subunit"/>
    <property type="evidence" value="ECO:0007669"/>
    <property type="project" value="TreeGrafter"/>
</dbReference>
<proteinExistence type="inferred from homology"/>
<gene>
    <name evidence="8" type="ORF">g.9113</name>
</gene>
<protein>
    <recommendedName>
        <fullName evidence="6">Large ribosomal subunit protein mL50</fullName>
    </recommendedName>
    <alternativeName>
        <fullName evidence="7">39S ribosomal protein L50, mitochondrial</fullName>
    </alternativeName>
</protein>
<evidence type="ECO:0000256" key="5">
    <source>
        <dbReference type="ARBA" id="ARBA00023274"/>
    </source>
</evidence>